<dbReference type="InterPro" id="IPR044033">
    <property type="entry name" value="GpV-like_apex"/>
</dbReference>
<reference evidence="2" key="1">
    <citation type="submission" date="2018-11" db="EMBL/GenBank/DDBJ databases">
        <title>Complete genome sequence of Paenibacillus sp. ML311-T8.</title>
        <authorList>
            <person name="Nam Y.-D."/>
            <person name="Kang J."/>
            <person name="Chung W.-H."/>
            <person name="Park Y.S."/>
        </authorList>
    </citation>
    <scope>NUCLEOTIDE SEQUENCE [LARGE SCALE GENOMIC DNA]</scope>
    <source>
        <strain evidence="2">ML311-T8</strain>
    </source>
</reference>
<gene>
    <name evidence="1" type="ORF">EHS13_13800</name>
</gene>
<keyword evidence="2" id="KW-1185">Reference proteome</keyword>
<dbReference type="Gene3D" id="6.20.150.10">
    <property type="match status" value="1"/>
</dbReference>
<dbReference type="OrthoDB" id="4931325at2"/>
<dbReference type="Proteomes" id="UP000426246">
    <property type="component" value="Chromosome"/>
</dbReference>
<proteinExistence type="predicted"/>
<protein>
    <submittedName>
        <fullName evidence="1">Phage baseplate assembly protein V</fullName>
    </submittedName>
</protein>
<sequence length="160" mass="16967">MQELIRVGHISSIAPDKAAARVTFADKSEVVTLELPIIVRGSLAAKDYWMPEPNEPVLCLFLPNGSAQGFILGSFYSKNNPPPVVDETKRYISFPDGTSIEYDMATSTMNIVAVGEINIVATGNVNVIGDVIADGISLKHHIHTDVTTGSGNTGEPDGGA</sequence>
<dbReference type="KEGG" id="ppsc:EHS13_13800"/>
<dbReference type="NCBIfam" id="TIGR01644">
    <property type="entry name" value="phage_P2_V"/>
    <property type="match status" value="1"/>
</dbReference>
<dbReference type="InterPro" id="IPR013046">
    <property type="entry name" value="GpV/Gp45"/>
</dbReference>
<name>A0A6B8RJX8_9BACL</name>
<dbReference type="Gene3D" id="2.40.50.230">
    <property type="entry name" value="Gp5 N-terminal domain"/>
    <property type="match status" value="1"/>
</dbReference>
<dbReference type="RefSeq" id="WP_155700908.1">
    <property type="nucleotide sequence ID" value="NZ_CP034235.1"/>
</dbReference>
<dbReference type="InterPro" id="IPR037026">
    <property type="entry name" value="Vgr_OB-fold_dom_sf"/>
</dbReference>
<organism evidence="1 2">
    <name type="scientific">Paenibacillus psychroresistens</name>
    <dbReference type="NCBI Taxonomy" id="1778678"/>
    <lineage>
        <taxon>Bacteria</taxon>
        <taxon>Bacillati</taxon>
        <taxon>Bacillota</taxon>
        <taxon>Bacilli</taxon>
        <taxon>Bacillales</taxon>
        <taxon>Paenibacillaceae</taxon>
        <taxon>Paenibacillus</taxon>
    </lineage>
</organism>
<dbReference type="Pfam" id="PF18946">
    <property type="entry name" value="Apex"/>
    <property type="match status" value="1"/>
</dbReference>
<evidence type="ECO:0000313" key="1">
    <source>
        <dbReference type="EMBL" id="QGQ95873.1"/>
    </source>
</evidence>
<evidence type="ECO:0000313" key="2">
    <source>
        <dbReference type="Proteomes" id="UP000426246"/>
    </source>
</evidence>
<accession>A0A6B8RJX8</accession>
<dbReference type="AlphaFoldDB" id="A0A6B8RJX8"/>
<dbReference type="EMBL" id="CP034235">
    <property type="protein sequence ID" value="QGQ95873.1"/>
    <property type="molecule type" value="Genomic_DNA"/>
</dbReference>